<organism evidence="1">
    <name type="scientific">marine sediment metagenome</name>
    <dbReference type="NCBI Taxonomy" id="412755"/>
    <lineage>
        <taxon>unclassified sequences</taxon>
        <taxon>metagenomes</taxon>
        <taxon>ecological metagenomes</taxon>
    </lineage>
</organism>
<dbReference type="EMBL" id="LAZR01024469">
    <property type="protein sequence ID" value="KKL75035.1"/>
    <property type="molecule type" value="Genomic_DNA"/>
</dbReference>
<name>A0A0F9H093_9ZZZZ</name>
<gene>
    <name evidence="1" type="ORF">LCGC14_2058910</name>
</gene>
<dbReference type="AlphaFoldDB" id="A0A0F9H093"/>
<comment type="caution">
    <text evidence="1">The sequence shown here is derived from an EMBL/GenBank/DDBJ whole genome shotgun (WGS) entry which is preliminary data.</text>
</comment>
<sequence>MECKNYITKVTCFNCREQQRIKIPKGVCVTDFLCPRCGTRQLVSDYVTWAEAGRTQTYL</sequence>
<evidence type="ECO:0000313" key="1">
    <source>
        <dbReference type="EMBL" id="KKL75035.1"/>
    </source>
</evidence>
<accession>A0A0F9H093</accession>
<protein>
    <submittedName>
        <fullName evidence="1">Uncharacterized protein</fullName>
    </submittedName>
</protein>
<reference evidence="1" key="1">
    <citation type="journal article" date="2015" name="Nature">
        <title>Complex archaea that bridge the gap between prokaryotes and eukaryotes.</title>
        <authorList>
            <person name="Spang A."/>
            <person name="Saw J.H."/>
            <person name="Jorgensen S.L."/>
            <person name="Zaremba-Niedzwiedzka K."/>
            <person name="Martijn J."/>
            <person name="Lind A.E."/>
            <person name="van Eijk R."/>
            <person name="Schleper C."/>
            <person name="Guy L."/>
            <person name="Ettema T.J."/>
        </authorList>
    </citation>
    <scope>NUCLEOTIDE SEQUENCE</scope>
</reference>
<proteinExistence type="predicted"/>